<keyword evidence="2" id="KW-1185">Reference proteome</keyword>
<dbReference type="Proteomes" id="UP000245252">
    <property type="component" value="Unassembled WGS sequence"/>
</dbReference>
<accession>A0A2U2DKL3</accession>
<dbReference type="EMBL" id="QFBC01000013">
    <property type="protein sequence ID" value="PWE53845.1"/>
    <property type="molecule type" value="Genomic_DNA"/>
</dbReference>
<gene>
    <name evidence="1" type="ORF">DEM27_23265</name>
</gene>
<reference evidence="1 2" key="1">
    <citation type="submission" date="2018-05" db="EMBL/GenBank/DDBJ databases">
        <title>The draft genome of strain NS-104.</title>
        <authorList>
            <person name="Hang P."/>
            <person name="Jiang J."/>
        </authorList>
    </citation>
    <scope>NUCLEOTIDE SEQUENCE [LARGE SCALE GENOMIC DNA]</scope>
    <source>
        <strain evidence="1 2">NS-104</strain>
    </source>
</reference>
<evidence type="ECO:0000313" key="1">
    <source>
        <dbReference type="EMBL" id="PWE53845.1"/>
    </source>
</evidence>
<sequence>MQHLKEADGSGKLDINGKLSDIPYHLVARKDDNQAYSVEISLSAPRDWLLQRGFDRQATLVIESGKRVAVHAENHVGVEGPISVVLTSGTDICRSPEDVSDKYPELKL</sequence>
<dbReference type="OrthoDB" id="8366098at2"/>
<evidence type="ECO:0000313" key="2">
    <source>
        <dbReference type="Proteomes" id="UP000245252"/>
    </source>
</evidence>
<comment type="caution">
    <text evidence="1">The sequence shown here is derived from an EMBL/GenBank/DDBJ whole genome shotgun (WGS) entry which is preliminary data.</text>
</comment>
<name>A0A2U2DKL3_9HYPH</name>
<protein>
    <submittedName>
        <fullName evidence="1">Uncharacterized protein</fullName>
    </submittedName>
</protein>
<dbReference type="AlphaFoldDB" id="A0A2U2DKL3"/>
<dbReference type="RefSeq" id="WP_109460641.1">
    <property type="nucleotide sequence ID" value="NZ_QFBC01000013.1"/>
</dbReference>
<proteinExistence type="predicted"/>
<organism evidence="1 2">
    <name type="scientific">Metarhizobium album</name>
    <dbReference type="NCBI Taxonomy" id="2182425"/>
    <lineage>
        <taxon>Bacteria</taxon>
        <taxon>Pseudomonadati</taxon>
        <taxon>Pseudomonadota</taxon>
        <taxon>Alphaproteobacteria</taxon>
        <taxon>Hyphomicrobiales</taxon>
        <taxon>Rhizobiaceae</taxon>
        <taxon>Metarhizobium</taxon>
    </lineage>
</organism>